<dbReference type="PANTHER" id="PTHR30204">
    <property type="entry name" value="REDOX-CYCLING DRUG-SENSING TRANSCRIPTIONAL ACTIVATOR SOXR"/>
    <property type="match status" value="1"/>
</dbReference>
<dbReference type="InterPro" id="IPR000551">
    <property type="entry name" value="MerR-type_HTH_dom"/>
</dbReference>
<dbReference type="SUPFAM" id="SSF46955">
    <property type="entry name" value="Putative DNA-binding domain"/>
    <property type="match status" value="1"/>
</dbReference>
<dbReference type="EMBL" id="VSSQ01022839">
    <property type="protein sequence ID" value="MPM69389.1"/>
    <property type="molecule type" value="Genomic_DNA"/>
</dbReference>
<feature type="domain" description="HTH merR-type" evidence="5">
    <location>
        <begin position="65"/>
        <end position="113"/>
    </location>
</feature>
<dbReference type="GO" id="GO:0003677">
    <property type="term" value="F:DNA binding"/>
    <property type="evidence" value="ECO:0007669"/>
    <property type="project" value="UniProtKB-KW"/>
</dbReference>
<evidence type="ECO:0000256" key="4">
    <source>
        <dbReference type="ARBA" id="ARBA00023163"/>
    </source>
</evidence>
<keyword evidence="3" id="KW-0238">DNA-binding</keyword>
<dbReference type="PANTHER" id="PTHR30204:SF69">
    <property type="entry name" value="MERR-FAMILY TRANSCRIPTIONAL REGULATOR"/>
    <property type="match status" value="1"/>
</dbReference>
<dbReference type="CDD" id="cd04761">
    <property type="entry name" value="HTH_MerR-SF"/>
    <property type="match status" value="1"/>
</dbReference>
<protein>
    <recommendedName>
        <fullName evidence="5">HTH merR-type domain-containing protein</fullName>
    </recommendedName>
</protein>
<keyword evidence="4" id="KW-0804">Transcription</keyword>
<proteinExistence type="predicted"/>
<evidence type="ECO:0000256" key="3">
    <source>
        <dbReference type="ARBA" id="ARBA00023125"/>
    </source>
</evidence>
<evidence type="ECO:0000256" key="1">
    <source>
        <dbReference type="ARBA" id="ARBA00022491"/>
    </source>
</evidence>
<dbReference type="AlphaFoldDB" id="A0A645BVD9"/>
<accession>A0A645BVD9</accession>
<evidence type="ECO:0000259" key="5">
    <source>
        <dbReference type="PROSITE" id="PS50937"/>
    </source>
</evidence>
<dbReference type="PROSITE" id="PS50937">
    <property type="entry name" value="HTH_MERR_2"/>
    <property type="match status" value="1"/>
</dbReference>
<dbReference type="GO" id="GO:0003700">
    <property type="term" value="F:DNA-binding transcription factor activity"/>
    <property type="evidence" value="ECO:0007669"/>
    <property type="project" value="InterPro"/>
</dbReference>
<organism evidence="6">
    <name type="scientific">bioreactor metagenome</name>
    <dbReference type="NCBI Taxonomy" id="1076179"/>
    <lineage>
        <taxon>unclassified sequences</taxon>
        <taxon>metagenomes</taxon>
        <taxon>ecological metagenomes</taxon>
    </lineage>
</organism>
<comment type="caution">
    <text evidence="6">The sequence shown here is derived from an EMBL/GenBank/DDBJ whole genome shotgun (WGS) entry which is preliminary data.</text>
</comment>
<reference evidence="6" key="1">
    <citation type="submission" date="2019-08" db="EMBL/GenBank/DDBJ databases">
        <authorList>
            <person name="Kucharzyk K."/>
            <person name="Murdoch R.W."/>
            <person name="Higgins S."/>
            <person name="Loffler F."/>
        </authorList>
    </citation>
    <scope>NUCLEOTIDE SEQUENCE</scope>
</reference>
<gene>
    <name evidence="6" type="ORF">SDC9_116334</name>
</gene>
<dbReference type="Gene3D" id="1.10.1660.10">
    <property type="match status" value="1"/>
</dbReference>
<keyword evidence="1" id="KW-0678">Repressor</keyword>
<dbReference type="SMART" id="SM00422">
    <property type="entry name" value="HTH_MERR"/>
    <property type="match status" value="1"/>
</dbReference>
<sequence>MKFEVQNIIRSAAQGELIKALELSSEYLTHIKKEKNSEIKVMKVIGEILKSESPEERNASLKRNEVAKLLGVSINVIINWERNGFIEVPRSKNGYRAYGQDEIKLLRVIKALRKENYCTQCISSMVKKLKAKSEEKDIFLSEEKEGAGHWLLSSLPEAESNTKELIRYISELIIRRKS</sequence>
<dbReference type="InterPro" id="IPR047057">
    <property type="entry name" value="MerR_fam"/>
</dbReference>
<name>A0A645BVD9_9ZZZZ</name>
<evidence type="ECO:0000313" key="6">
    <source>
        <dbReference type="EMBL" id="MPM69389.1"/>
    </source>
</evidence>
<dbReference type="Pfam" id="PF13411">
    <property type="entry name" value="MerR_1"/>
    <property type="match status" value="1"/>
</dbReference>
<dbReference type="InterPro" id="IPR009061">
    <property type="entry name" value="DNA-bd_dom_put_sf"/>
</dbReference>
<keyword evidence="2" id="KW-0805">Transcription regulation</keyword>
<evidence type="ECO:0000256" key="2">
    <source>
        <dbReference type="ARBA" id="ARBA00023015"/>
    </source>
</evidence>